<feature type="region of interest" description="Disordered" evidence="1">
    <location>
        <begin position="118"/>
        <end position="140"/>
    </location>
</feature>
<gene>
    <name evidence="3" type="ORF">H9641_05080</name>
</gene>
<protein>
    <recommendedName>
        <fullName evidence="5">DUF2568 domain-containing protein</fullName>
    </recommendedName>
</protein>
<organism evidence="3 4">
    <name type="scientific">Oerskovia merdavium</name>
    <dbReference type="NCBI Taxonomy" id="2762227"/>
    <lineage>
        <taxon>Bacteria</taxon>
        <taxon>Bacillati</taxon>
        <taxon>Actinomycetota</taxon>
        <taxon>Actinomycetes</taxon>
        <taxon>Micrococcales</taxon>
        <taxon>Cellulomonadaceae</taxon>
        <taxon>Oerskovia</taxon>
    </lineage>
</organism>
<evidence type="ECO:0000313" key="4">
    <source>
        <dbReference type="Proteomes" id="UP000655570"/>
    </source>
</evidence>
<dbReference type="Proteomes" id="UP000655570">
    <property type="component" value="Unassembled WGS sequence"/>
</dbReference>
<dbReference type="EMBL" id="JACSQF010000004">
    <property type="protein sequence ID" value="MBD7980092.1"/>
    <property type="molecule type" value="Genomic_DNA"/>
</dbReference>
<comment type="caution">
    <text evidence="3">The sequence shown here is derived from an EMBL/GenBank/DDBJ whole genome shotgun (WGS) entry which is preliminary data.</text>
</comment>
<keyword evidence="2" id="KW-1133">Transmembrane helix</keyword>
<feature type="transmembrane region" description="Helical" evidence="2">
    <location>
        <begin position="31"/>
        <end position="51"/>
    </location>
</feature>
<sequence length="140" mass="14869">MTEKVRRLSWYSAFVMSVGGVVAGALLDVPFLVLVMALAGVPGGLLTFGAVVRRRGEHGAGAADAPSRTGVWVAALLLFLVAVYLAFRFTETWVVALAAVGVWATEYMVAREVARDGTRQDVRQGPDGPGHRASRSTTLP</sequence>
<evidence type="ECO:0000256" key="1">
    <source>
        <dbReference type="SAM" id="MobiDB-lite"/>
    </source>
</evidence>
<feature type="transmembrane region" description="Helical" evidence="2">
    <location>
        <begin position="71"/>
        <end position="87"/>
    </location>
</feature>
<evidence type="ECO:0008006" key="5">
    <source>
        <dbReference type="Google" id="ProtNLM"/>
    </source>
</evidence>
<name>A0ABR8TWD5_9CELL</name>
<dbReference type="RefSeq" id="WP_191801613.1">
    <property type="nucleotide sequence ID" value="NZ_JACSQF010000004.1"/>
</dbReference>
<feature type="transmembrane region" description="Helical" evidence="2">
    <location>
        <begin position="7"/>
        <end position="25"/>
    </location>
</feature>
<accession>A0ABR8TWD5</accession>
<keyword evidence="2" id="KW-0812">Transmembrane</keyword>
<keyword evidence="4" id="KW-1185">Reference proteome</keyword>
<proteinExistence type="predicted"/>
<reference evidence="3 4" key="1">
    <citation type="submission" date="2020-08" db="EMBL/GenBank/DDBJ databases">
        <title>A Genomic Blueprint of the Chicken Gut Microbiome.</title>
        <authorList>
            <person name="Gilroy R."/>
            <person name="Ravi A."/>
            <person name="Getino M."/>
            <person name="Pursley I."/>
            <person name="Horton D.L."/>
            <person name="Alikhan N.-F."/>
            <person name="Baker D."/>
            <person name="Gharbi K."/>
            <person name="Hall N."/>
            <person name="Watson M."/>
            <person name="Adriaenssens E.M."/>
            <person name="Foster-Nyarko E."/>
            <person name="Jarju S."/>
            <person name="Secka A."/>
            <person name="Antonio M."/>
            <person name="Oren A."/>
            <person name="Chaudhuri R."/>
            <person name="La Ragione R.M."/>
            <person name="Hildebrand F."/>
            <person name="Pallen M.J."/>
        </authorList>
    </citation>
    <scope>NUCLEOTIDE SEQUENCE [LARGE SCALE GENOMIC DNA]</scope>
    <source>
        <strain evidence="3 4">Sa2CUA9</strain>
    </source>
</reference>
<keyword evidence="2" id="KW-0472">Membrane</keyword>
<evidence type="ECO:0000313" key="3">
    <source>
        <dbReference type="EMBL" id="MBD7980092.1"/>
    </source>
</evidence>
<feature type="transmembrane region" description="Helical" evidence="2">
    <location>
        <begin position="93"/>
        <end position="110"/>
    </location>
</feature>
<evidence type="ECO:0000256" key="2">
    <source>
        <dbReference type="SAM" id="Phobius"/>
    </source>
</evidence>